<feature type="transmembrane region" description="Helical" evidence="10">
    <location>
        <begin position="721"/>
        <end position="741"/>
    </location>
</feature>
<comment type="similarity">
    <text evidence="8">Belongs to the two pore domain potassium channel (TC 1.A.1.8) family.</text>
</comment>
<dbReference type="GO" id="GO:0030322">
    <property type="term" value="P:stabilization of membrane potential"/>
    <property type="evidence" value="ECO:0007669"/>
    <property type="project" value="TreeGrafter"/>
</dbReference>
<evidence type="ECO:0000256" key="6">
    <source>
        <dbReference type="ARBA" id="ARBA00023136"/>
    </source>
</evidence>
<dbReference type="GO" id="GO:0015271">
    <property type="term" value="F:outward rectifier potassium channel activity"/>
    <property type="evidence" value="ECO:0007669"/>
    <property type="project" value="TreeGrafter"/>
</dbReference>
<dbReference type="Pfam" id="PF07885">
    <property type="entry name" value="Ion_trans_2"/>
    <property type="match status" value="2"/>
</dbReference>
<feature type="domain" description="Potassium channel" evidence="11">
    <location>
        <begin position="673"/>
        <end position="745"/>
    </location>
</feature>
<keyword evidence="6 10" id="KW-0472">Membrane</keyword>
<evidence type="ECO:0000313" key="13">
    <source>
        <dbReference type="Proteomes" id="UP000772434"/>
    </source>
</evidence>
<evidence type="ECO:0000256" key="4">
    <source>
        <dbReference type="ARBA" id="ARBA00022989"/>
    </source>
</evidence>
<keyword evidence="7 8" id="KW-0407">Ion channel</keyword>
<comment type="caution">
    <text evidence="12">The sequence shown here is derived from an EMBL/GenBank/DDBJ whole genome shotgun (WGS) entry which is preliminary data.</text>
</comment>
<comment type="subcellular location">
    <subcellularLocation>
        <location evidence="1">Membrane</location>
        <topology evidence="1">Multi-pass membrane protein</topology>
    </subcellularLocation>
</comment>
<dbReference type="AlphaFoldDB" id="A0A9P5U5K4"/>
<accession>A0A9P5U5K4</accession>
<keyword evidence="3 8" id="KW-0812">Transmembrane</keyword>
<evidence type="ECO:0000256" key="3">
    <source>
        <dbReference type="ARBA" id="ARBA00022692"/>
    </source>
</evidence>
<feature type="transmembrane region" description="Helical" evidence="10">
    <location>
        <begin position="268"/>
        <end position="289"/>
    </location>
</feature>
<organism evidence="12 13">
    <name type="scientific">Rhodocollybia butyracea</name>
    <dbReference type="NCBI Taxonomy" id="206335"/>
    <lineage>
        <taxon>Eukaryota</taxon>
        <taxon>Fungi</taxon>
        <taxon>Dikarya</taxon>
        <taxon>Basidiomycota</taxon>
        <taxon>Agaricomycotina</taxon>
        <taxon>Agaricomycetes</taxon>
        <taxon>Agaricomycetidae</taxon>
        <taxon>Agaricales</taxon>
        <taxon>Marasmiineae</taxon>
        <taxon>Omphalotaceae</taxon>
        <taxon>Rhodocollybia</taxon>
    </lineage>
</organism>
<evidence type="ECO:0000256" key="9">
    <source>
        <dbReference type="SAM" id="MobiDB-lite"/>
    </source>
</evidence>
<feature type="region of interest" description="Disordered" evidence="9">
    <location>
        <begin position="1"/>
        <end position="99"/>
    </location>
</feature>
<evidence type="ECO:0000256" key="5">
    <source>
        <dbReference type="ARBA" id="ARBA00023065"/>
    </source>
</evidence>
<dbReference type="InterPro" id="IPR013099">
    <property type="entry name" value="K_chnl_dom"/>
</dbReference>
<feature type="transmembrane region" description="Helical" evidence="10">
    <location>
        <begin position="364"/>
        <end position="384"/>
    </location>
</feature>
<keyword evidence="2 8" id="KW-0813">Transport</keyword>
<sequence>MPRFFSKLAPRARTNTDGAEQDNSGDLEKGVPSSPPDEPPLDDIELESEDEDDNDHGILEDDNDNEDEDDNDHTILEEDHDEPSSANATTRTPIRRRGTSSGISLFTARSLSIDFRYRPRRGPPQWWVKLKAFLYPPDPQDTDDTSSFVPNYRYTPIFSAVLIPFAILLEIPGLTSNWYIRTVNNETVEKRPNPLILDIGLGLSMACALLANMALITRFLERNIRLMTLLVVVFLTIHGKCITDIINITAVTIFGVEHRFDDGFTYGQSFWITLCSTIVSTITNATVIIDFVKTPDFVNSGSGLTRKQRSLVIVVIIMLVYIAFGALIVAILLKLNFIDALYFIVCAIEAIGFGDIVPVTTGSKVFICFYSVFGVLNLVLVVSLTRETVLEALELGYRNRVHAARVKRRNLRWQKRVAHRWRQAVEWRLKAKGAPLFVMNTEEFSGVWGFIRHSALRFVDWTFPQWTWRTKWKGLGGVAHPKGMHLNLEALEGHALEGAAMEAGVPLTELLPPGFAERWIQNHPPHDDRRSGASTPTIVPGVAQRPIPVSRDNSHLSTYQFGSWIARLQNAQVSYDPNDIPLTHARLGRMIAMLGGYALAVDRSGALKGTTTSERKGINAFPSKIRASNSGSTSHSKKANKSLSQQYDAYRVAMEKEETKAFYARLVVVWTLFVAFWMFGSLVFMATEGWSFGISMYFCVIAFATIGFGDYSPKTPAGRSIFVGWALLGVATMTILISVVAEAYTSRYKTVLQSTRIFDRAVSKYQAREKANASTNTEKRTHGSHSDVLYSTQKVEKQLEELPQRILNHARLFHEHLQYFVGPGSDARGHSSQHRIPESLTKLMDDIAGASKFGEKIQTEILQDKEARQTLFTLSIEKTLRKMIEAAEEAKESLAERDRLLAMYGELEDSHILPHNPPVINPNAQVTEVPRSELRFLTNNIQQGLPRGMGR</sequence>
<dbReference type="SUPFAM" id="SSF81324">
    <property type="entry name" value="Voltage-gated potassium channels"/>
    <property type="match status" value="2"/>
</dbReference>
<evidence type="ECO:0000256" key="7">
    <source>
        <dbReference type="ARBA" id="ARBA00023303"/>
    </source>
</evidence>
<dbReference type="PANTHER" id="PTHR11003:SF342">
    <property type="entry name" value="OUTWARD-RECTIFIER POTASSIUM CHANNEL TOK1"/>
    <property type="match status" value="1"/>
</dbReference>
<dbReference type="OrthoDB" id="297496at2759"/>
<dbReference type="PANTHER" id="PTHR11003">
    <property type="entry name" value="POTASSIUM CHANNEL, SUBFAMILY K"/>
    <property type="match status" value="1"/>
</dbReference>
<proteinExistence type="inferred from homology"/>
<evidence type="ECO:0000256" key="10">
    <source>
        <dbReference type="SAM" id="Phobius"/>
    </source>
</evidence>
<evidence type="ECO:0000259" key="11">
    <source>
        <dbReference type="Pfam" id="PF07885"/>
    </source>
</evidence>
<dbReference type="PRINTS" id="PR01333">
    <property type="entry name" value="2POREKCHANEL"/>
</dbReference>
<evidence type="ECO:0000256" key="8">
    <source>
        <dbReference type="RuleBase" id="RU003857"/>
    </source>
</evidence>
<feature type="transmembrane region" description="Helical" evidence="10">
    <location>
        <begin position="310"/>
        <end position="333"/>
    </location>
</feature>
<dbReference type="Proteomes" id="UP000772434">
    <property type="component" value="Unassembled WGS sequence"/>
</dbReference>
<keyword evidence="5 8" id="KW-0406">Ion transport</keyword>
<evidence type="ECO:0000313" key="12">
    <source>
        <dbReference type="EMBL" id="KAF9067066.1"/>
    </source>
</evidence>
<name>A0A9P5U5K4_9AGAR</name>
<feature type="region of interest" description="Disordered" evidence="9">
    <location>
        <begin position="521"/>
        <end position="549"/>
    </location>
</feature>
<feature type="transmembrane region" description="Helical" evidence="10">
    <location>
        <begin position="690"/>
        <end position="709"/>
    </location>
</feature>
<dbReference type="GO" id="GO:0005886">
    <property type="term" value="C:plasma membrane"/>
    <property type="evidence" value="ECO:0007669"/>
    <property type="project" value="TreeGrafter"/>
</dbReference>
<feature type="domain" description="Potassium channel" evidence="11">
    <location>
        <begin position="317"/>
        <end position="388"/>
    </location>
</feature>
<reference evidence="12" key="1">
    <citation type="submission" date="2020-11" db="EMBL/GenBank/DDBJ databases">
        <authorList>
            <consortium name="DOE Joint Genome Institute"/>
            <person name="Ahrendt S."/>
            <person name="Riley R."/>
            <person name="Andreopoulos W."/>
            <person name="Labutti K."/>
            <person name="Pangilinan J."/>
            <person name="Ruiz-Duenas F.J."/>
            <person name="Barrasa J.M."/>
            <person name="Sanchez-Garcia M."/>
            <person name="Camarero S."/>
            <person name="Miyauchi S."/>
            <person name="Serrano A."/>
            <person name="Linde D."/>
            <person name="Babiker R."/>
            <person name="Drula E."/>
            <person name="Ayuso-Fernandez I."/>
            <person name="Pacheco R."/>
            <person name="Padilla G."/>
            <person name="Ferreira P."/>
            <person name="Barriuso J."/>
            <person name="Kellner H."/>
            <person name="Castanera R."/>
            <person name="Alfaro M."/>
            <person name="Ramirez L."/>
            <person name="Pisabarro A.G."/>
            <person name="Kuo A."/>
            <person name="Tritt A."/>
            <person name="Lipzen A."/>
            <person name="He G."/>
            <person name="Yan M."/>
            <person name="Ng V."/>
            <person name="Cullen D."/>
            <person name="Martin F."/>
            <person name="Rosso M.-N."/>
            <person name="Henrissat B."/>
            <person name="Hibbett D."/>
            <person name="Martinez A.T."/>
            <person name="Grigoriev I.V."/>
        </authorList>
    </citation>
    <scope>NUCLEOTIDE SEQUENCE</scope>
    <source>
        <strain evidence="12">AH 40177</strain>
    </source>
</reference>
<dbReference type="InterPro" id="IPR003280">
    <property type="entry name" value="2pore_dom_K_chnl"/>
</dbReference>
<evidence type="ECO:0000256" key="2">
    <source>
        <dbReference type="ARBA" id="ARBA00022448"/>
    </source>
</evidence>
<keyword evidence="13" id="KW-1185">Reference proteome</keyword>
<feature type="transmembrane region" description="Helical" evidence="10">
    <location>
        <begin position="662"/>
        <end position="684"/>
    </location>
</feature>
<dbReference type="EMBL" id="JADNRY010000078">
    <property type="protein sequence ID" value="KAF9067066.1"/>
    <property type="molecule type" value="Genomic_DNA"/>
</dbReference>
<keyword evidence="4 10" id="KW-1133">Transmembrane helix</keyword>
<dbReference type="Gene3D" id="1.10.287.70">
    <property type="match status" value="2"/>
</dbReference>
<feature type="transmembrane region" description="Helical" evidence="10">
    <location>
        <begin position="228"/>
        <end position="256"/>
    </location>
</feature>
<feature type="compositionally biased region" description="Acidic residues" evidence="9">
    <location>
        <begin position="39"/>
        <end position="71"/>
    </location>
</feature>
<gene>
    <name evidence="12" type="ORF">BDP27DRAFT_1226488</name>
</gene>
<protein>
    <recommendedName>
        <fullName evidence="11">Potassium channel domain-containing protein</fullName>
    </recommendedName>
</protein>
<feature type="transmembrane region" description="Helical" evidence="10">
    <location>
        <begin position="157"/>
        <end position="175"/>
    </location>
</feature>
<dbReference type="GO" id="GO:0022841">
    <property type="term" value="F:potassium ion leak channel activity"/>
    <property type="evidence" value="ECO:0007669"/>
    <property type="project" value="TreeGrafter"/>
</dbReference>
<feature type="transmembrane region" description="Helical" evidence="10">
    <location>
        <begin position="195"/>
        <end position="216"/>
    </location>
</feature>
<evidence type="ECO:0000256" key="1">
    <source>
        <dbReference type="ARBA" id="ARBA00004141"/>
    </source>
</evidence>